<dbReference type="OMA" id="RCPHYLL"/>
<keyword evidence="2" id="KW-1185">Reference proteome</keyword>
<dbReference type="Proteomes" id="UP000694408">
    <property type="component" value="Unplaced"/>
</dbReference>
<proteinExistence type="predicted"/>
<reference evidence="1" key="2">
    <citation type="submission" date="2025-09" db="UniProtKB">
        <authorList>
            <consortium name="Ensembl"/>
        </authorList>
    </citation>
    <scope>IDENTIFICATION</scope>
</reference>
<protein>
    <submittedName>
        <fullName evidence="1">Uncharacterized protein</fullName>
    </submittedName>
</protein>
<dbReference type="AlphaFoldDB" id="A0A8C5JGL0"/>
<evidence type="ECO:0000313" key="1">
    <source>
        <dbReference type="Ensembl" id="ENSJHYP00000018056.1"/>
    </source>
</evidence>
<dbReference type="Ensembl" id="ENSJHYT00000021819.1">
    <property type="protein sequence ID" value="ENSJHYP00000018056.1"/>
    <property type="gene ID" value="ENSJHYG00000013770.1"/>
</dbReference>
<name>A0A8C5JGL0_JUNHY</name>
<reference evidence="1" key="1">
    <citation type="submission" date="2025-08" db="UniProtKB">
        <authorList>
            <consortium name="Ensembl"/>
        </authorList>
    </citation>
    <scope>IDENTIFICATION</scope>
</reference>
<sequence length="96" mass="10245">MAAATGRAAGAVPAGYAALAVKFAERQRSHHCLLVKEHQVREGADTAHPPRRTLFVLNVPPYCGPVSGGGGDICSHLFEVRLECLLQGFHKVISAR</sequence>
<organism evidence="1 2">
    <name type="scientific">Junco hyemalis</name>
    <name type="common">Dark-eyed junco</name>
    <dbReference type="NCBI Taxonomy" id="40217"/>
    <lineage>
        <taxon>Eukaryota</taxon>
        <taxon>Metazoa</taxon>
        <taxon>Chordata</taxon>
        <taxon>Craniata</taxon>
        <taxon>Vertebrata</taxon>
        <taxon>Euteleostomi</taxon>
        <taxon>Archelosauria</taxon>
        <taxon>Archosauria</taxon>
        <taxon>Dinosauria</taxon>
        <taxon>Saurischia</taxon>
        <taxon>Theropoda</taxon>
        <taxon>Coelurosauria</taxon>
        <taxon>Aves</taxon>
        <taxon>Neognathae</taxon>
        <taxon>Neoaves</taxon>
        <taxon>Telluraves</taxon>
        <taxon>Australaves</taxon>
        <taxon>Passeriformes</taxon>
        <taxon>Passerellidae</taxon>
        <taxon>Junco</taxon>
    </lineage>
</organism>
<evidence type="ECO:0000313" key="2">
    <source>
        <dbReference type="Proteomes" id="UP000694408"/>
    </source>
</evidence>
<accession>A0A8C5JGL0</accession>